<feature type="region of interest" description="Disordered" evidence="1">
    <location>
        <begin position="13"/>
        <end position="40"/>
    </location>
</feature>
<dbReference type="VEuPathDB" id="FungiDB:P174DRAFT_455272"/>
<keyword evidence="3" id="KW-1185">Reference proteome</keyword>
<reference evidence="3" key="1">
    <citation type="journal article" date="2018" name="Proc. Natl. Acad. Sci. U.S.A.">
        <title>Linking secondary metabolites to gene clusters through genome sequencing of six diverse Aspergillus species.</title>
        <authorList>
            <person name="Kaerboelling I."/>
            <person name="Vesth T.C."/>
            <person name="Frisvad J.C."/>
            <person name="Nybo J.L."/>
            <person name="Theobald S."/>
            <person name="Kuo A."/>
            <person name="Bowyer P."/>
            <person name="Matsuda Y."/>
            <person name="Mondo S."/>
            <person name="Lyhne E.K."/>
            <person name="Kogle M.E."/>
            <person name="Clum A."/>
            <person name="Lipzen A."/>
            <person name="Salamov A."/>
            <person name="Ngan C.Y."/>
            <person name="Daum C."/>
            <person name="Chiniquy J."/>
            <person name="Barry K."/>
            <person name="LaButti K."/>
            <person name="Haridas S."/>
            <person name="Simmons B.A."/>
            <person name="Magnuson J.K."/>
            <person name="Mortensen U.H."/>
            <person name="Larsen T.O."/>
            <person name="Grigoriev I.V."/>
            <person name="Baker S.E."/>
            <person name="Andersen M.R."/>
        </authorList>
    </citation>
    <scope>NUCLEOTIDE SEQUENCE [LARGE SCALE GENOMIC DNA]</scope>
    <source>
        <strain evidence="3">IBT 16806</strain>
    </source>
</reference>
<name>A0A2I1BUN8_ASPN1</name>
<protein>
    <submittedName>
        <fullName evidence="2">Uncharacterized protein</fullName>
    </submittedName>
</protein>
<sequence>MAVHLRTQGNGTYGLQLVGQEGGGDGLSRRQRVGHPGDRRKEEICATGDRVTESCPQVQATFVQGRRQPHAPSKVDVGNPQCGPCAPGVPGNETLLPDGVLLRCLPAFLIWHPALKFPSYYRVMLSFEDGDRQKLEKMTNDFGGDLHPAVDAHAPELLRHFCDVVGLNASKIRFEWEAVDQEKLTQDPVRMRTRATLMTSSGIMPCKTFRGLSAEDEAVKWRAEFRGPVATRLQQWQLHDRYLLWKEEILD</sequence>
<dbReference type="RefSeq" id="XP_024677671.1">
    <property type="nucleotide sequence ID" value="XM_024829306.1"/>
</dbReference>
<proteinExistence type="predicted"/>
<dbReference type="EMBL" id="MSZS01000011">
    <property type="protein sequence ID" value="PKX89076.1"/>
    <property type="molecule type" value="Genomic_DNA"/>
</dbReference>
<evidence type="ECO:0000313" key="3">
    <source>
        <dbReference type="Proteomes" id="UP000234474"/>
    </source>
</evidence>
<evidence type="ECO:0000313" key="2">
    <source>
        <dbReference type="EMBL" id="PKX89076.1"/>
    </source>
</evidence>
<comment type="caution">
    <text evidence="2">The sequence shown here is derived from an EMBL/GenBank/DDBJ whole genome shotgun (WGS) entry which is preliminary data.</text>
</comment>
<dbReference type="STRING" id="1392255.A0A2I1BUN8"/>
<organism evidence="2 3">
    <name type="scientific">Aspergillus novofumigatus (strain IBT 16806)</name>
    <dbReference type="NCBI Taxonomy" id="1392255"/>
    <lineage>
        <taxon>Eukaryota</taxon>
        <taxon>Fungi</taxon>
        <taxon>Dikarya</taxon>
        <taxon>Ascomycota</taxon>
        <taxon>Pezizomycotina</taxon>
        <taxon>Eurotiomycetes</taxon>
        <taxon>Eurotiomycetidae</taxon>
        <taxon>Eurotiales</taxon>
        <taxon>Aspergillaceae</taxon>
        <taxon>Aspergillus</taxon>
        <taxon>Aspergillus subgen. Fumigati</taxon>
    </lineage>
</organism>
<dbReference type="OrthoDB" id="3650366at2759"/>
<accession>A0A2I1BUN8</accession>
<dbReference type="Proteomes" id="UP000234474">
    <property type="component" value="Unassembled WGS sequence"/>
</dbReference>
<dbReference type="AlphaFoldDB" id="A0A2I1BUN8"/>
<evidence type="ECO:0000256" key="1">
    <source>
        <dbReference type="SAM" id="MobiDB-lite"/>
    </source>
</evidence>
<gene>
    <name evidence="2" type="ORF">P174DRAFT_455272</name>
</gene>
<dbReference type="GeneID" id="36536632"/>